<protein>
    <recommendedName>
        <fullName evidence="4">HTH marR-type domain-containing protein</fullName>
    </recommendedName>
</protein>
<evidence type="ECO:0000313" key="2">
    <source>
        <dbReference type="EMBL" id="MBG9355144.1"/>
    </source>
</evidence>
<feature type="transmembrane region" description="Helical" evidence="1">
    <location>
        <begin position="105"/>
        <end position="122"/>
    </location>
</feature>
<comment type="caution">
    <text evidence="2">The sequence shown here is derived from an EMBL/GenBank/DDBJ whole genome shotgun (WGS) entry which is preliminary data.</text>
</comment>
<dbReference type="Gene3D" id="1.10.10.10">
    <property type="entry name" value="Winged helix-like DNA-binding domain superfamily/Winged helix DNA-binding domain"/>
    <property type="match status" value="1"/>
</dbReference>
<evidence type="ECO:0000313" key="3">
    <source>
        <dbReference type="Proteomes" id="UP000615580"/>
    </source>
</evidence>
<name>A0ABS0LER5_9CORY</name>
<evidence type="ECO:0008006" key="4">
    <source>
        <dbReference type="Google" id="ProtNLM"/>
    </source>
</evidence>
<keyword evidence="1" id="KW-1133">Transmembrane helix</keyword>
<accession>A0ABS0LER5</accession>
<dbReference type="InterPro" id="IPR036388">
    <property type="entry name" value="WH-like_DNA-bd_sf"/>
</dbReference>
<gene>
    <name evidence="2" type="ORF">I4J41_11370</name>
</gene>
<sequence>MTSQSHKFLEYESALKRAYAWRTFLFALLYGCGLIAVALGYPLVVFLVWIAIFIPFLIKASWGIRLGRQVVDDAPARWRKCDKIFLGITILMPSVMNIVRDLSRAGAVVLAVIVTVLFYFLAQSWYGGFKDTAELVCGDSDDCIELTDDQLSYLAVLWFARCAVGFQEMKLTRLAKETRLSHEVVQKITQIFISHGIVSVFEEYGSSGRKDVAWVQLTERGCSLVRNYEKTGSVILKRIACSKSDGV</sequence>
<dbReference type="Proteomes" id="UP000615580">
    <property type="component" value="Unassembled WGS sequence"/>
</dbReference>
<proteinExistence type="predicted"/>
<evidence type="ECO:0000256" key="1">
    <source>
        <dbReference type="SAM" id="Phobius"/>
    </source>
</evidence>
<reference evidence="2 3" key="1">
    <citation type="journal article" date="2020" name="J. Clin. Microbiol.">
        <title>Assessing the Genetic Diversity of Austrian Corynebacterium diphtheriae Clinical Isolates, 2011-2019.</title>
        <authorList>
            <person name="Schaeffer J."/>
            <person name="Huhulescu S."/>
            <person name="Stoeger A."/>
            <person name="Allerberger F."/>
            <person name="Ruppitsch W."/>
        </authorList>
    </citation>
    <scope>NUCLEOTIDE SEQUENCE [LARGE SCALE GENOMIC DNA]</scope>
    <source>
        <strain evidence="2 3">04-17</strain>
    </source>
</reference>
<keyword evidence="1" id="KW-0472">Membrane</keyword>
<keyword evidence="3" id="KW-1185">Reference proteome</keyword>
<keyword evidence="1" id="KW-0812">Transmembrane</keyword>
<feature type="transmembrane region" description="Helical" evidence="1">
    <location>
        <begin position="21"/>
        <end position="40"/>
    </location>
</feature>
<feature type="transmembrane region" description="Helical" evidence="1">
    <location>
        <begin position="46"/>
        <end position="64"/>
    </location>
</feature>
<dbReference type="RefSeq" id="WP_088268199.1">
    <property type="nucleotide sequence ID" value="NZ_CBCSFR010000034.1"/>
</dbReference>
<dbReference type="GeneID" id="97331822"/>
<organism evidence="2 3">
    <name type="scientific">Corynebacterium belfantii</name>
    <dbReference type="NCBI Taxonomy" id="2014537"/>
    <lineage>
        <taxon>Bacteria</taxon>
        <taxon>Bacillati</taxon>
        <taxon>Actinomycetota</taxon>
        <taxon>Actinomycetes</taxon>
        <taxon>Mycobacteriales</taxon>
        <taxon>Corynebacteriaceae</taxon>
        <taxon>Corynebacterium</taxon>
    </lineage>
</organism>
<dbReference type="EMBL" id="JADQUG010000062">
    <property type="protein sequence ID" value="MBG9355144.1"/>
    <property type="molecule type" value="Genomic_DNA"/>
</dbReference>